<dbReference type="Pfam" id="PF18895">
    <property type="entry name" value="T4SS_pilin"/>
    <property type="match status" value="1"/>
</dbReference>
<dbReference type="EMBL" id="JBHTHM010000307">
    <property type="protein sequence ID" value="MFD0784084.1"/>
    <property type="molecule type" value="Genomic_DNA"/>
</dbReference>
<evidence type="ECO:0000313" key="3">
    <source>
        <dbReference type="Proteomes" id="UP001597053"/>
    </source>
</evidence>
<gene>
    <name evidence="2" type="ORF">ACFQZ8_09165</name>
</gene>
<organism evidence="2 3">
    <name type="scientific">Micromonospora azadirachtae</name>
    <dbReference type="NCBI Taxonomy" id="1970735"/>
    <lineage>
        <taxon>Bacteria</taxon>
        <taxon>Bacillati</taxon>
        <taxon>Actinomycetota</taxon>
        <taxon>Actinomycetes</taxon>
        <taxon>Micromonosporales</taxon>
        <taxon>Micromonosporaceae</taxon>
        <taxon>Micromonospora</taxon>
    </lineage>
</organism>
<reference evidence="3" key="1">
    <citation type="journal article" date="2019" name="Int. J. Syst. Evol. Microbiol.">
        <title>The Global Catalogue of Microorganisms (GCM) 10K type strain sequencing project: providing services to taxonomists for standard genome sequencing and annotation.</title>
        <authorList>
            <consortium name="The Broad Institute Genomics Platform"/>
            <consortium name="The Broad Institute Genome Sequencing Center for Infectious Disease"/>
            <person name="Wu L."/>
            <person name="Ma J."/>
        </authorList>
    </citation>
    <scope>NUCLEOTIDE SEQUENCE [LARGE SCALE GENOMIC DNA]</scope>
    <source>
        <strain evidence="3">JCM 32148</strain>
    </source>
</reference>
<comment type="caution">
    <text evidence="2">The sequence shown here is derived from an EMBL/GenBank/DDBJ whole genome shotgun (WGS) entry which is preliminary data.</text>
</comment>
<proteinExistence type="predicted"/>
<keyword evidence="3" id="KW-1185">Reference proteome</keyword>
<evidence type="ECO:0000313" key="2">
    <source>
        <dbReference type="EMBL" id="MFD0784084.1"/>
    </source>
</evidence>
<feature type="transmembrane region" description="Helical" evidence="1">
    <location>
        <begin position="105"/>
        <end position="125"/>
    </location>
</feature>
<dbReference type="Proteomes" id="UP001597053">
    <property type="component" value="Unassembled WGS sequence"/>
</dbReference>
<keyword evidence="1" id="KW-0812">Transmembrane</keyword>
<protein>
    <submittedName>
        <fullName evidence="2">Pilin</fullName>
    </submittedName>
</protein>
<keyword evidence="1" id="KW-0472">Membrane</keyword>
<sequence length="128" mass="13206">MFRIPARLRALTRSRAAHRTGRIAAVAGGVLLFLSVPDAAYADSGTLVLAANSLPVVINNLRLWLIGILAAVATLFLVLAGVYWATAGGDPAQVERAKGALRNALVGYGLAVLAPVLLQIVQGIVGAP</sequence>
<dbReference type="InterPro" id="IPR043993">
    <property type="entry name" value="T4SS_pilin"/>
</dbReference>
<evidence type="ECO:0000256" key="1">
    <source>
        <dbReference type="SAM" id="Phobius"/>
    </source>
</evidence>
<name>A0ABW3A0Q3_9ACTN</name>
<accession>A0ABW3A0Q3</accession>
<keyword evidence="1" id="KW-1133">Transmembrane helix</keyword>
<feature type="transmembrane region" description="Helical" evidence="1">
    <location>
        <begin position="61"/>
        <end position="84"/>
    </location>
</feature>